<dbReference type="SMART" id="SM00450">
    <property type="entry name" value="RHOD"/>
    <property type="match status" value="1"/>
</dbReference>
<dbReference type="Proteomes" id="UP000751190">
    <property type="component" value="Unassembled WGS sequence"/>
</dbReference>
<protein>
    <recommendedName>
        <fullName evidence="1">Rhodanese domain-containing protein</fullName>
    </recommendedName>
</protein>
<name>A0A8J5X1U6_DIALT</name>
<proteinExistence type="predicted"/>
<keyword evidence="3" id="KW-1185">Reference proteome</keyword>
<accession>A0A8J5X1U6</accession>
<sequence>MPREVERHGKVIYLATEEELRALQAPLVIDARSPAEVDAEDGGAKFAGSVNVPFFAEGSTEPPTVEQYAERLSAASALPAAKDAPIVTHCGGGGRGQKVADMLKGLGYTNVHNGGSADLIRAALAA</sequence>
<dbReference type="EMBL" id="JAGTXO010000067">
    <property type="protein sequence ID" value="KAG8457563.1"/>
    <property type="molecule type" value="Genomic_DNA"/>
</dbReference>
<evidence type="ECO:0000313" key="3">
    <source>
        <dbReference type="Proteomes" id="UP000751190"/>
    </source>
</evidence>
<reference evidence="2" key="1">
    <citation type="submission" date="2021-05" db="EMBL/GenBank/DDBJ databases">
        <title>The genome of the haptophyte Pavlova lutheri (Diacronema luteri, Pavlovales) - a model for lipid biosynthesis in eukaryotic algae.</title>
        <authorList>
            <person name="Hulatt C.J."/>
            <person name="Posewitz M.C."/>
        </authorList>
    </citation>
    <scope>NUCLEOTIDE SEQUENCE</scope>
    <source>
        <strain evidence="2">NIVA-4/92</strain>
    </source>
</reference>
<dbReference type="CDD" id="cd00158">
    <property type="entry name" value="RHOD"/>
    <property type="match status" value="1"/>
</dbReference>
<comment type="caution">
    <text evidence="2">The sequence shown here is derived from an EMBL/GenBank/DDBJ whole genome shotgun (WGS) entry which is preliminary data.</text>
</comment>
<evidence type="ECO:0000313" key="2">
    <source>
        <dbReference type="EMBL" id="KAG8457563.1"/>
    </source>
</evidence>
<dbReference type="Pfam" id="PF00581">
    <property type="entry name" value="Rhodanese"/>
    <property type="match status" value="1"/>
</dbReference>
<dbReference type="SUPFAM" id="SSF52821">
    <property type="entry name" value="Rhodanese/Cell cycle control phosphatase"/>
    <property type="match status" value="1"/>
</dbReference>
<dbReference type="PROSITE" id="PS50206">
    <property type="entry name" value="RHODANESE_3"/>
    <property type="match status" value="1"/>
</dbReference>
<feature type="domain" description="Rhodanese" evidence="1">
    <location>
        <begin position="22"/>
        <end position="113"/>
    </location>
</feature>
<dbReference type="Gene3D" id="3.40.250.10">
    <property type="entry name" value="Rhodanese-like domain"/>
    <property type="match status" value="1"/>
</dbReference>
<dbReference type="InterPro" id="IPR001763">
    <property type="entry name" value="Rhodanese-like_dom"/>
</dbReference>
<dbReference type="OrthoDB" id="566238at2759"/>
<dbReference type="InterPro" id="IPR036873">
    <property type="entry name" value="Rhodanese-like_dom_sf"/>
</dbReference>
<dbReference type="AlphaFoldDB" id="A0A8J5X1U6"/>
<gene>
    <name evidence="2" type="ORF">KFE25_003717</name>
</gene>
<evidence type="ECO:0000259" key="1">
    <source>
        <dbReference type="PROSITE" id="PS50206"/>
    </source>
</evidence>
<organism evidence="2 3">
    <name type="scientific">Diacronema lutheri</name>
    <name type="common">Unicellular marine alga</name>
    <name type="synonym">Monochrysis lutheri</name>
    <dbReference type="NCBI Taxonomy" id="2081491"/>
    <lineage>
        <taxon>Eukaryota</taxon>
        <taxon>Haptista</taxon>
        <taxon>Haptophyta</taxon>
        <taxon>Pavlovophyceae</taxon>
        <taxon>Pavlovales</taxon>
        <taxon>Pavlovaceae</taxon>
        <taxon>Diacronema</taxon>
    </lineage>
</organism>